<dbReference type="EMBL" id="QYBA01000216">
    <property type="protein sequence ID" value="TKY91326.1"/>
    <property type="molecule type" value="Genomic_DNA"/>
</dbReference>
<dbReference type="Proteomes" id="UP000315423">
    <property type="component" value="Unassembled WGS sequence"/>
</dbReference>
<sequence length="197" mass="22332">MRNKRIQIDAMLAVMLLAIAMSTVPLVIAEKNEEKVSPNYSDQKTVEKIIKKLTDADDKYEEEFAKLTPEAQSAVLDYLTVYKVKHSEVISSVVSSGYDDGCDSRKYEVWGENRLGNKLWSYFQTIDWCYDGSKVTSKTRLRWGEVHTLGWKYNGHIGNTESGGVDQSSYRAWTQGSFELCLGGDIGCIQSCYPWID</sequence>
<comment type="caution">
    <text evidence="1">The sequence shown here is derived from an EMBL/GenBank/DDBJ whole genome shotgun (WGS) entry which is preliminary data.</text>
</comment>
<proteinExistence type="predicted"/>
<name>A0AC61S9Y3_9EURY</name>
<reference evidence="1" key="1">
    <citation type="submission" date="2018-09" db="EMBL/GenBank/DDBJ databases">
        <title>A genomic encyclopedia of anaerobic methanotrophic archaea.</title>
        <authorList>
            <person name="Skennerton C.T."/>
            <person name="Chadwick G.L."/>
            <person name="Laso-Perez R."/>
            <person name="Leu A.O."/>
            <person name="Speth D.R."/>
            <person name="Yu H."/>
            <person name="Morgan-Lang C."/>
            <person name="Hatzenpichler R."/>
            <person name="Goudeau D."/>
            <person name="Malmstrom R."/>
            <person name="Woyke T."/>
            <person name="Hallam S."/>
            <person name="Tyson G.W."/>
            <person name="Wegener G."/>
            <person name="Boetius A."/>
            <person name="Orphan V.J."/>
        </authorList>
    </citation>
    <scope>NUCLEOTIDE SEQUENCE</scope>
    <source>
        <strain evidence="1">CONS3730D10UFb2</strain>
    </source>
</reference>
<accession>A0AC61S9Y3</accession>
<gene>
    <name evidence="1" type="ORF">C5S46_06435</name>
</gene>
<organism evidence="1 2">
    <name type="scientific">Candidatus Methanomarinus sp</name>
    <dbReference type="NCBI Taxonomy" id="3386244"/>
    <lineage>
        <taxon>Archaea</taxon>
        <taxon>Methanobacteriati</taxon>
        <taxon>Methanobacteriota</taxon>
        <taxon>Stenosarchaea group</taxon>
        <taxon>Methanomicrobia</taxon>
        <taxon>Methanosarcinales</taxon>
        <taxon>ANME-2 cluster</taxon>
        <taxon>Candidatus Methanocomedenaceae</taxon>
        <taxon>Candidatus Methanomarinus</taxon>
    </lineage>
</organism>
<protein>
    <submittedName>
        <fullName evidence="1">Uncharacterized protein</fullName>
    </submittedName>
</protein>
<evidence type="ECO:0000313" key="2">
    <source>
        <dbReference type="Proteomes" id="UP000315423"/>
    </source>
</evidence>
<evidence type="ECO:0000313" key="1">
    <source>
        <dbReference type="EMBL" id="TKY91326.1"/>
    </source>
</evidence>